<dbReference type="InterPro" id="IPR001362">
    <property type="entry name" value="Glyco_hydro_32"/>
</dbReference>
<dbReference type="Proteomes" id="UP000663297">
    <property type="component" value="Chromosome 4"/>
</dbReference>
<reference evidence="7" key="2">
    <citation type="submission" date="2020-11" db="EMBL/GenBank/DDBJ databases">
        <title>The chromosome-scale genome resource for two endophytic Fusarium species: F. culmorum and F. pseudograminearum.</title>
        <authorList>
            <person name="Yuan Z."/>
        </authorList>
    </citation>
    <scope>NUCLEOTIDE SEQUENCE</scope>
    <source>
        <strain evidence="7">Class2-1B</strain>
    </source>
</reference>
<dbReference type="Gene3D" id="2.115.10.20">
    <property type="entry name" value="Glycosyl hydrolase domain, family 43"/>
    <property type="match status" value="1"/>
</dbReference>
<dbReference type="SMART" id="SM00640">
    <property type="entry name" value="Glyco_32"/>
    <property type="match status" value="1"/>
</dbReference>
<dbReference type="InterPro" id="IPR051214">
    <property type="entry name" value="GH32_Enzymes"/>
</dbReference>
<sequence length="540" mass="61034">MQTTTTMRSILPVPTPPPELCPYSRASASQASADVIPLLVDDTYHVFHLSTPPSTKHHPQRLRTTWSRLRSTNLLEWERDPQPVISPAESSTDPDADGVWTGCAVLDLDQNMNIFYTGYNLSRNGQQTILRTKAFDRHGTIFDSASQPITILGNGLDKFERIDFRDPFVFFNRAEGRFWMLVGTRLANGPYWSRGCIALLTSPDLEAWTVSPEPLYAPNDVFCPECPELFTLPNGKWYLVYSRFHAPNAGTVYRMADTPYGPFRVPRDGSHGRLDGRRWYAAKSCPKARDPDKRICFGWIGDYADDENKWLWGGDLAITRVMWADTNACLRIDASQEFRSYIWRTSRPVSPGDAAPSLYLCSLGTTATHYPELGSAEWKRHLMVDFKIAACDAHTFGVMLQVDSTGKGHRLQFTPQGNGFFSVALMTDFPPLDDFWADQYRMHIPRPVDGPELVRHDNVSLVDGVFLFLRGQIVEVFCGGRALSFRLPIPPNWTDSDRCGVRRLGWYVEDGMVDLVDINMRHSMCVKDGLAESDNLEDAE</sequence>
<reference evidence="6 8" key="1">
    <citation type="submission" date="2018-02" db="EMBL/GenBank/DDBJ databases">
        <title>Fusarium culmorum secondary metabolites in fungal-bacterial-plant interactions.</title>
        <authorList>
            <person name="Schmidt R."/>
        </authorList>
    </citation>
    <scope>NUCLEOTIDE SEQUENCE [LARGE SCALE GENOMIC DNA]</scope>
    <source>
        <strain evidence="6 8">PV</strain>
    </source>
</reference>
<dbReference type="Pfam" id="PF00251">
    <property type="entry name" value="Glyco_hydro_32N"/>
    <property type="match status" value="1"/>
</dbReference>
<evidence type="ECO:0000313" key="7">
    <source>
        <dbReference type="EMBL" id="QPC67672.1"/>
    </source>
</evidence>
<dbReference type="PANTHER" id="PTHR43101:SF1">
    <property type="entry name" value="BETA-FRUCTOSIDASE"/>
    <property type="match status" value="1"/>
</dbReference>
<dbReference type="GO" id="GO:0004564">
    <property type="term" value="F:beta-fructofuranosidase activity"/>
    <property type="evidence" value="ECO:0007669"/>
    <property type="project" value="UniProtKB-EC"/>
</dbReference>
<dbReference type="InterPro" id="IPR023296">
    <property type="entry name" value="Glyco_hydro_beta-prop_sf"/>
</dbReference>
<dbReference type="EMBL" id="CP064750">
    <property type="protein sequence ID" value="QPC67672.1"/>
    <property type="molecule type" value="Genomic_DNA"/>
</dbReference>
<evidence type="ECO:0000313" key="6">
    <source>
        <dbReference type="EMBL" id="PTD13007.1"/>
    </source>
</evidence>
<evidence type="ECO:0000256" key="3">
    <source>
        <dbReference type="ARBA" id="ARBA00022801"/>
    </source>
</evidence>
<accession>A0A2T4HBA2</accession>
<evidence type="ECO:0000259" key="5">
    <source>
        <dbReference type="Pfam" id="PF00251"/>
    </source>
</evidence>
<comment type="similarity">
    <text evidence="1">Belongs to the glycosyl hydrolase 32 family.</text>
</comment>
<name>A0A2T4HBA2_FUSCU</name>
<keyword evidence="3" id="KW-0378">Hydrolase</keyword>
<dbReference type="AlphaFoldDB" id="A0A2T4HBA2"/>
<evidence type="ECO:0000313" key="8">
    <source>
        <dbReference type="Proteomes" id="UP000241587"/>
    </source>
</evidence>
<evidence type="ECO:0000256" key="4">
    <source>
        <dbReference type="ARBA" id="ARBA00023295"/>
    </source>
</evidence>
<dbReference type="EMBL" id="PVEM01000001">
    <property type="protein sequence ID" value="PTD13007.1"/>
    <property type="molecule type" value="Genomic_DNA"/>
</dbReference>
<evidence type="ECO:0000256" key="1">
    <source>
        <dbReference type="ARBA" id="ARBA00009902"/>
    </source>
</evidence>
<protein>
    <recommendedName>
        <fullName evidence="2">beta-fructofuranosidase</fullName>
        <ecNumber evidence="2">3.2.1.26</ecNumber>
    </recommendedName>
</protein>
<dbReference type="InterPro" id="IPR013148">
    <property type="entry name" value="Glyco_hydro_32_N"/>
</dbReference>
<evidence type="ECO:0000256" key="2">
    <source>
        <dbReference type="ARBA" id="ARBA00012758"/>
    </source>
</evidence>
<dbReference type="OMA" id="ELVRHDN"/>
<dbReference type="SUPFAM" id="SSF75005">
    <property type="entry name" value="Arabinanase/levansucrase/invertase"/>
    <property type="match status" value="1"/>
</dbReference>
<dbReference type="Proteomes" id="UP000241587">
    <property type="component" value="Unassembled WGS sequence"/>
</dbReference>
<dbReference type="OrthoDB" id="202537at2759"/>
<dbReference type="PANTHER" id="PTHR43101">
    <property type="entry name" value="BETA-FRUCTOSIDASE"/>
    <property type="match status" value="1"/>
</dbReference>
<keyword evidence="4" id="KW-0326">Glycosidase</keyword>
<gene>
    <name evidence="6" type="ORF">FCULG_00004845</name>
    <name evidence="7" type="ORF">HYE67_009903</name>
</gene>
<organism evidence="6 8">
    <name type="scientific">Fusarium culmorum</name>
    <dbReference type="NCBI Taxonomy" id="5516"/>
    <lineage>
        <taxon>Eukaryota</taxon>
        <taxon>Fungi</taxon>
        <taxon>Dikarya</taxon>
        <taxon>Ascomycota</taxon>
        <taxon>Pezizomycotina</taxon>
        <taxon>Sordariomycetes</taxon>
        <taxon>Hypocreomycetidae</taxon>
        <taxon>Hypocreales</taxon>
        <taxon>Nectriaceae</taxon>
        <taxon>Fusarium</taxon>
    </lineage>
</organism>
<dbReference type="EC" id="3.2.1.26" evidence="2"/>
<proteinExistence type="inferred from homology"/>
<keyword evidence="8" id="KW-1185">Reference proteome</keyword>
<feature type="domain" description="Glycosyl hydrolase family 32 N-terminal" evidence="5">
    <location>
        <begin position="38"/>
        <end position="326"/>
    </location>
</feature>
<dbReference type="CDD" id="cd08995">
    <property type="entry name" value="GH32_EcAec43-like"/>
    <property type="match status" value="1"/>
</dbReference>
<dbReference type="GO" id="GO:0005975">
    <property type="term" value="P:carbohydrate metabolic process"/>
    <property type="evidence" value="ECO:0007669"/>
    <property type="project" value="InterPro"/>
</dbReference>